<reference evidence="1 2" key="1">
    <citation type="submission" date="2018-06" db="EMBL/GenBank/DDBJ databases">
        <title>Comparative genomics reveals the genomic features of Rhizophagus irregularis, R. cerebriforme, R. diaphanum and Gigaspora rosea, and their symbiotic lifestyle signature.</title>
        <authorList>
            <person name="Morin E."/>
            <person name="San Clemente H."/>
            <person name="Chen E.C.H."/>
            <person name="De La Providencia I."/>
            <person name="Hainaut M."/>
            <person name="Kuo A."/>
            <person name="Kohler A."/>
            <person name="Murat C."/>
            <person name="Tang N."/>
            <person name="Roy S."/>
            <person name="Loubradou J."/>
            <person name="Henrissat B."/>
            <person name="Grigoriev I.V."/>
            <person name="Corradi N."/>
            <person name="Roux C."/>
            <person name="Martin F.M."/>
        </authorList>
    </citation>
    <scope>NUCLEOTIDE SEQUENCE [LARGE SCALE GENOMIC DNA]</scope>
    <source>
        <strain evidence="1 2">DAOM 227022</strain>
    </source>
</reference>
<comment type="caution">
    <text evidence="1">The sequence shown here is derived from an EMBL/GenBank/DDBJ whole genome shotgun (WGS) entry which is preliminary data.</text>
</comment>
<accession>A0A397SN14</accession>
<evidence type="ECO:0000313" key="1">
    <source>
        <dbReference type="EMBL" id="RIA86299.1"/>
    </source>
</evidence>
<keyword evidence="2" id="KW-1185">Reference proteome</keyword>
<dbReference type="OrthoDB" id="2421648at2759"/>
<dbReference type="EMBL" id="QKYT01000371">
    <property type="protein sequence ID" value="RIA86299.1"/>
    <property type="molecule type" value="Genomic_DNA"/>
</dbReference>
<sequence>MSYIKLVINNYSQVDYYLSQCGTKTDLSVMQPTIIKNTTATYMCKNEKFRDLNVQMRFWCARDLYSSSWSGKAFCVFINNSDAHRLLVHTCAKDDSLDYVLSGTKGKQIIDLTKNTTYGYFYDSYIYASVATDGYKGVEVCLQIGGNPRI</sequence>
<evidence type="ECO:0000313" key="2">
    <source>
        <dbReference type="Proteomes" id="UP000265703"/>
    </source>
</evidence>
<proteinExistence type="predicted"/>
<name>A0A397SN14_9GLOM</name>
<protein>
    <submittedName>
        <fullName evidence="1">Uncharacterized protein</fullName>
    </submittedName>
</protein>
<dbReference type="Proteomes" id="UP000265703">
    <property type="component" value="Unassembled WGS sequence"/>
</dbReference>
<gene>
    <name evidence="1" type="ORF">C1645_779950</name>
</gene>
<dbReference type="AlphaFoldDB" id="A0A397SN14"/>
<organism evidence="1 2">
    <name type="scientific">Glomus cerebriforme</name>
    <dbReference type="NCBI Taxonomy" id="658196"/>
    <lineage>
        <taxon>Eukaryota</taxon>
        <taxon>Fungi</taxon>
        <taxon>Fungi incertae sedis</taxon>
        <taxon>Mucoromycota</taxon>
        <taxon>Glomeromycotina</taxon>
        <taxon>Glomeromycetes</taxon>
        <taxon>Glomerales</taxon>
        <taxon>Glomeraceae</taxon>
        <taxon>Glomus</taxon>
    </lineage>
</organism>